<feature type="signal peptide" evidence="2">
    <location>
        <begin position="1"/>
        <end position="19"/>
    </location>
</feature>
<protein>
    <recommendedName>
        <fullName evidence="5">Alternative oxidase</fullName>
    </recommendedName>
</protein>
<dbReference type="CDD" id="cd11296">
    <property type="entry name" value="O-FucT_like"/>
    <property type="match status" value="1"/>
</dbReference>
<evidence type="ECO:0008006" key="5">
    <source>
        <dbReference type="Google" id="ProtNLM"/>
    </source>
</evidence>
<dbReference type="Proteomes" id="UP000781932">
    <property type="component" value="Unassembled WGS sequence"/>
</dbReference>
<name>A0A9P6IFP5_9PEZI</name>
<dbReference type="EMBL" id="JAATWM020000012">
    <property type="protein sequence ID" value="KAF9877855.1"/>
    <property type="molecule type" value="Genomic_DNA"/>
</dbReference>
<dbReference type="Gene3D" id="3.40.50.11350">
    <property type="match status" value="1"/>
</dbReference>
<dbReference type="GeneID" id="62160224"/>
<feature type="region of interest" description="Disordered" evidence="1">
    <location>
        <begin position="506"/>
        <end position="525"/>
    </location>
</feature>
<evidence type="ECO:0000313" key="4">
    <source>
        <dbReference type="Proteomes" id="UP000781932"/>
    </source>
</evidence>
<reference evidence="3" key="1">
    <citation type="submission" date="2020-03" db="EMBL/GenBank/DDBJ databases">
        <authorList>
            <person name="He L."/>
        </authorList>
    </citation>
    <scope>NUCLEOTIDE SEQUENCE</scope>
    <source>
        <strain evidence="3">CkLH20</strain>
    </source>
</reference>
<dbReference type="RefSeq" id="XP_038747316.1">
    <property type="nucleotide sequence ID" value="XM_038887150.1"/>
</dbReference>
<reference evidence="3" key="2">
    <citation type="submission" date="2020-11" db="EMBL/GenBank/DDBJ databases">
        <title>Whole genome sequencing of Colletotrichum sp.</title>
        <authorList>
            <person name="Li H."/>
        </authorList>
    </citation>
    <scope>NUCLEOTIDE SEQUENCE</scope>
    <source>
        <strain evidence="3">CkLH20</strain>
    </source>
</reference>
<sequence length="525" mass="59156">MLVAVIILLILNLYLPSRTDIIFSSDHVKVHSGPDTAKQTTQSTEPADEPVYEPTYEAIDEPSDKLFDEEIDETVSFYDEDVLQELSTQRITGADIGDDLATLCSQGDREWNPNVVIECPVFNGGFGNIRLSLLNCLRYVIEARVSMRLPIVSRRNADDISDYLTNEHVGLEYLIDEQHLWRSLELHCPHLVIRPPDDESSRIQHLGDISPVLDMGLERDFVDGTLDDWSIPTDPTQWPPAMDDWILTMTNGTPPSPQSPVSFSVHAIMLSFPTAYDPPALVRVMSELVRPRDEVKMLAASALLQMQERFDTHIDFRNSEEPFVRDNAFIGVHLRVEKDASEANWLSYEEQLGYLKLRLHQRKGSSKHPPDTDLPDIGKTVLYVASGDEDGIATLAEEIAPVTVVTKNDLLPEGTSAGTALRKMTWDQQALVDMLVLEHSGYFIGVRDSTFSWHLALRRAAAVNWVIGGYPEYCWLDDDGEARPQRRAGCRSLLAEEEEWRDDLSALIGNGHDKPDPQWAKTVWP</sequence>
<accession>A0A9P6IFP5</accession>
<evidence type="ECO:0000256" key="1">
    <source>
        <dbReference type="SAM" id="MobiDB-lite"/>
    </source>
</evidence>
<feature type="chain" id="PRO_5040458872" description="Alternative oxidase" evidence="2">
    <location>
        <begin position="20"/>
        <end position="525"/>
    </location>
</feature>
<keyword evidence="4" id="KW-1185">Reference proteome</keyword>
<gene>
    <name evidence="3" type="ORF">CkaCkLH20_04431</name>
</gene>
<comment type="caution">
    <text evidence="3">The sequence shown here is derived from an EMBL/GenBank/DDBJ whole genome shotgun (WGS) entry which is preliminary data.</text>
</comment>
<proteinExistence type="predicted"/>
<dbReference type="OrthoDB" id="20368at2759"/>
<evidence type="ECO:0000313" key="3">
    <source>
        <dbReference type="EMBL" id="KAF9877855.1"/>
    </source>
</evidence>
<keyword evidence="2" id="KW-0732">Signal</keyword>
<dbReference type="AlphaFoldDB" id="A0A9P6IFP5"/>
<organism evidence="3 4">
    <name type="scientific">Colletotrichum karsti</name>
    <dbReference type="NCBI Taxonomy" id="1095194"/>
    <lineage>
        <taxon>Eukaryota</taxon>
        <taxon>Fungi</taxon>
        <taxon>Dikarya</taxon>
        <taxon>Ascomycota</taxon>
        <taxon>Pezizomycotina</taxon>
        <taxon>Sordariomycetes</taxon>
        <taxon>Hypocreomycetidae</taxon>
        <taxon>Glomerellales</taxon>
        <taxon>Glomerellaceae</taxon>
        <taxon>Colletotrichum</taxon>
        <taxon>Colletotrichum boninense species complex</taxon>
    </lineage>
</organism>
<feature type="region of interest" description="Disordered" evidence="1">
    <location>
        <begin position="31"/>
        <end position="50"/>
    </location>
</feature>
<evidence type="ECO:0000256" key="2">
    <source>
        <dbReference type="SAM" id="SignalP"/>
    </source>
</evidence>